<feature type="non-terminal residue" evidence="2">
    <location>
        <position position="47"/>
    </location>
</feature>
<organism evidence="2">
    <name type="scientific">marine metagenome</name>
    <dbReference type="NCBI Taxonomy" id="408172"/>
    <lineage>
        <taxon>unclassified sequences</taxon>
        <taxon>metagenomes</taxon>
        <taxon>ecological metagenomes</taxon>
    </lineage>
</organism>
<sequence>MREASQKQLPKSDPHSKPLAPNQVSAKTESAIRRGGNRDNHPQGRNG</sequence>
<name>A0A383BFW4_9ZZZZ</name>
<gene>
    <name evidence="2" type="ORF">METZ01_LOCUS471534</name>
</gene>
<feature type="region of interest" description="Disordered" evidence="1">
    <location>
        <begin position="1"/>
        <end position="47"/>
    </location>
</feature>
<feature type="compositionally biased region" description="Basic and acidic residues" evidence="1">
    <location>
        <begin position="30"/>
        <end position="47"/>
    </location>
</feature>
<protein>
    <submittedName>
        <fullName evidence="2">Uncharacterized protein</fullName>
    </submittedName>
</protein>
<feature type="compositionally biased region" description="Basic and acidic residues" evidence="1">
    <location>
        <begin position="1"/>
        <end position="16"/>
    </location>
</feature>
<proteinExistence type="predicted"/>
<accession>A0A383BFW4</accession>
<reference evidence="2" key="1">
    <citation type="submission" date="2018-05" db="EMBL/GenBank/DDBJ databases">
        <authorList>
            <person name="Lanie J.A."/>
            <person name="Ng W.-L."/>
            <person name="Kazmierczak K.M."/>
            <person name="Andrzejewski T.M."/>
            <person name="Davidsen T.M."/>
            <person name="Wayne K.J."/>
            <person name="Tettelin H."/>
            <person name="Glass J.I."/>
            <person name="Rusch D."/>
            <person name="Podicherti R."/>
            <person name="Tsui H.-C.T."/>
            <person name="Winkler M.E."/>
        </authorList>
    </citation>
    <scope>NUCLEOTIDE SEQUENCE</scope>
</reference>
<evidence type="ECO:0000256" key="1">
    <source>
        <dbReference type="SAM" id="MobiDB-lite"/>
    </source>
</evidence>
<evidence type="ECO:0000313" key="2">
    <source>
        <dbReference type="EMBL" id="SVE18680.1"/>
    </source>
</evidence>
<dbReference type="EMBL" id="UINC01199993">
    <property type="protein sequence ID" value="SVE18680.1"/>
    <property type="molecule type" value="Genomic_DNA"/>
</dbReference>
<dbReference type="AlphaFoldDB" id="A0A383BFW4"/>